<dbReference type="Gene3D" id="1.20.900.10">
    <property type="entry name" value="Dbl homology (DH) domain"/>
    <property type="match status" value="3"/>
</dbReference>
<evidence type="ECO:0000256" key="1">
    <source>
        <dbReference type="SAM" id="MobiDB-lite"/>
    </source>
</evidence>
<feature type="compositionally biased region" description="Low complexity" evidence="1">
    <location>
        <begin position="531"/>
        <end position="547"/>
    </location>
</feature>
<dbReference type="PANTHER" id="PTHR45834:SF3">
    <property type="entry name" value="RHO GUANINE NUCLEOTIDE EXCHANGE FACTOR 3, ISOFORM L"/>
    <property type="match status" value="1"/>
</dbReference>
<proteinExistence type="predicted"/>
<dbReference type="PRINTS" id="PR01217">
    <property type="entry name" value="PRICHEXTENSN"/>
</dbReference>
<dbReference type="GO" id="GO:0005829">
    <property type="term" value="C:cytosol"/>
    <property type="evidence" value="ECO:0007669"/>
    <property type="project" value="TreeGrafter"/>
</dbReference>
<dbReference type="Pfam" id="PF00621">
    <property type="entry name" value="RhoGEF"/>
    <property type="match status" value="1"/>
</dbReference>
<gene>
    <name evidence="3" type="ORF">CERSUDRAFT_111098</name>
</gene>
<feature type="compositionally biased region" description="Acidic residues" evidence="1">
    <location>
        <begin position="382"/>
        <end position="394"/>
    </location>
</feature>
<feature type="compositionally biased region" description="Low complexity" evidence="1">
    <location>
        <begin position="16"/>
        <end position="26"/>
    </location>
</feature>
<feature type="compositionally biased region" description="Basic and acidic residues" evidence="1">
    <location>
        <begin position="163"/>
        <end position="177"/>
    </location>
</feature>
<sequence length="1505" mass="160658">MEVLSSPPPAPPSALPAPYTSHTPRTMPTPPRLTPSPISGPSTPSRAPRTNTHPGAHHPSSTPPFSLSHAPQHSPASPARPHPQPARPSSLSSLSGARAPHAYPPRPLPAPTTALTPTTATGMLAPGRPTRGFVPLTPIVASPMLTPESSRPGSRHGGGSSDAHADGEDKMGRRQDGEGIGLVGTRLEVSLDDSPPQPTWTSTPPTPPHPEPHSPPRARPELDLLARQARRPVSLGRLSAHPTMSQARLSAADAAEERMRRRRASLPPDLAKPLPPVPTWEDRNVLEPEGDDELLGPSLARRRAQSPLRAAVATSGGTEGDGREGDEEEPEMWRSVSPVPMGEEGGEMGGLCVEEVSKASECKTSWEEDVPRSATRKLFHLEDEDDDERDEEGQDVPPGVRRRRPSGRRVSFVMGSEETSGSSGSGSTSVEAEVHAREERRRLRTRRYHALVELLNTEVGYLADLRALVEIYLVQLMQLSAAASSVSTSSSTSPLPSPLPSPSTSSHLSPPSPQTRSFPSRHSFLFTAGLSPSSPASMPPSSSASPPVELDTGQGSSRDLAVPVLFPAPLHTHAHTAPATLQSGSSKSKHRRTLLDPAAVQVVGRNAEALLRLHEQFVEELRDAVRPYGLEGVFVAGAIAASQETRWEGSAESAQALEKVDEAVGAVAQVFVGQAPAFDAYEAFCPGHSEAAGLVRNAQEQLADEWDAFERRCALLVGHALELAAGPGSPVLDPPSPPLGHKKRRHSTSSVSLPGAAVHAAARAESARTRRRQGSTAHAPQAARLKFLDYLIKPVQRICKYPLLLEQLRGKRRAGGEGDAAAGWVDAACAAMRAVVERVDDASARVARAAKSARVAARLAGTPAQRQAGLAPEFVRSLGTCALGGALDVVHHPSPVFQPSGGTLRAKYLAAFLYPGGYLLLAKVVKGGKAYEPRHWFALAGFDVVDAEEDDGECGLSPGPGHVLRATCSVTLPYSFHLFGQGHHLQLAASCHAEKVIWLGAIQDSLAMQPGWANEPISSLQAYDRGAAQSALVVDDSQGEWNTPLPTIQSLSDLEKDAEQIGPDSSLQPNRRVDLKPSKTMSRLDSLVCRQDQPQFASLSALSRRSSTASVKAFFSPISLDPTRIVRPSAQVRQQVDQGIHDVFSDSCITARMQAQMHDEELFQVRRKTASGVARSNSALSITGAMSLAARRRYDSVMMPRRKSSVDVNPEQLTAEPLELGGKSAGSLSGRAKTLAARKRKKQVPSLVPAGIVGLCKVESEAEAEKAVAQSPGSTLDSPFPASHCSSSTSSNIPSPVGAPLPLPTLESDATIRQSDIMMMREKDFRPKRTRSMVDNVRYFFHSRPDSPSSSSGRASPLPMSAQEASAEPPNSLAQWWRRGSLRRRVQSSPEVPGEEEPPPVAGGPYSEDGHLLHHVSTIPEMSKARPFVPAGVSAGSGARPPGESRRAGLLPSRRRSLFAPSTRLRDSTPSPTPSDQSGSVPRRTFKKLFHRTNSLTPVDLDSSS</sequence>
<evidence type="ECO:0000259" key="2">
    <source>
        <dbReference type="PROSITE" id="PS50010"/>
    </source>
</evidence>
<feature type="compositionally biased region" description="Pro residues" evidence="1">
    <location>
        <begin position="1"/>
        <end position="15"/>
    </location>
</feature>
<dbReference type="PROSITE" id="PS50010">
    <property type="entry name" value="DH_2"/>
    <property type="match status" value="1"/>
</dbReference>
<dbReference type="GO" id="GO:0005085">
    <property type="term" value="F:guanyl-nucleotide exchange factor activity"/>
    <property type="evidence" value="ECO:0007669"/>
    <property type="project" value="InterPro"/>
</dbReference>
<feature type="compositionally biased region" description="Basic and acidic residues" evidence="1">
    <location>
        <begin position="432"/>
        <end position="441"/>
    </location>
</feature>
<feature type="compositionally biased region" description="Low complexity" evidence="1">
    <location>
        <begin position="1278"/>
        <end position="1296"/>
    </location>
</feature>
<dbReference type="OrthoDB" id="1716625at2759"/>
<dbReference type="HOGENOM" id="CLU_003322_1_0_1"/>
<dbReference type="EMBL" id="KB445792">
    <property type="protein sequence ID" value="EMD40497.1"/>
    <property type="molecule type" value="Genomic_DNA"/>
</dbReference>
<feature type="region of interest" description="Disordered" evidence="1">
    <location>
        <begin position="374"/>
        <end position="441"/>
    </location>
</feature>
<feature type="compositionally biased region" description="Low complexity" evidence="1">
    <location>
        <begin position="111"/>
        <end position="121"/>
    </location>
</feature>
<organism evidence="3 4">
    <name type="scientific">Ceriporiopsis subvermispora (strain B)</name>
    <name type="common">White-rot fungus</name>
    <name type="synonym">Gelatoporia subvermispora</name>
    <dbReference type="NCBI Taxonomy" id="914234"/>
    <lineage>
        <taxon>Eukaryota</taxon>
        <taxon>Fungi</taxon>
        <taxon>Dikarya</taxon>
        <taxon>Basidiomycota</taxon>
        <taxon>Agaricomycotina</taxon>
        <taxon>Agaricomycetes</taxon>
        <taxon>Polyporales</taxon>
        <taxon>Gelatoporiaceae</taxon>
        <taxon>Gelatoporia</taxon>
    </lineage>
</organism>
<dbReference type="PANTHER" id="PTHR45834">
    <property type="entry name" value="RHO GUANINE NUCLEOTIDE EXCHANGE FACTOR 9-RELATED"/>
    <property type="match status" value="1"/>
</dbReference>
<feature type="compositionally biased region" description="Polar residues" evidence="1">
    <location>
        <begin position="48"/>
        <end position="75"/>
    </location>
</feature>
<protein>
    <recommendedName>
        <fullName evidence="2">DH domain-containing protein</fullName>
    </recommendedName>
</protein>
<feature type="domain" description="DH" evidence="2">
    <location>
        <begin position="446"/>
        <end position="842"/>
    </location>
</feature>
<feature type="region of interest" description="Disordered" evidence="1">
    <location>
        <begin position="1"/>
        <end position="349"/>
    </location>
</feature>
<feature type="compositionally biased region" description="Basic and acidic residues" evidence="1">
    <location>
        <begin position="210"/>
        <end position="224"/>
    </location>
</feature>
<feature type="compositionally biased region" description="Low complexity" evidence="1">
    <location>
        <begin position="408"/>
        <end position="431"/>
    </location>
</feature>
<evidence type="ECO:0000313" key="3">
    <source>
        <dbReference type="EMBL" id="EMD40497.1"/>
    </source>
</evidence>
<feature type="region of interest" description="Disordered" evidence="1">
    <location>
        <begin position="1268"/>
        <end position="1306"/>
    </location>
</feature>
<dbReference type="InterPro" id="IPR035899">
    <property type="entry name" value="DBL_dom_sf"/>
</dbReference>
<accession>M2RPY4</accession>
<feature type="compositionally biased region" description="Low complexity" evidence="1">
    <location>
        <begin position="1346"/>
        <end position="1361"/>
    </location>
</feature>
<feature type="compositionally biased region" description="Low complexity" evidence="1">
    <location>
        <begin position="35"/>
        <end position="45"/>
    </location>
</feature>
<reference evidence="3 4" key="1">
    <citation type="journal article" date="2012" name="Proc. Natl. Acad. Sci. U.S.A.">
        <title>Comparative genomics of Ceriporiopsis subvermispora and Phanerochaete chrysosporium provide insight into selective ligninolysis.</title>
        <authorList>
            <person name="Fernandez-Fueyo E."/>
            <person name="Ruiz-Duenas F.J."/>
            <person name="Ferreira P."/>
            <person name="Floudas D."/>
            <person name="Hibbett D.S."/>
            <person name="Canessa P."/>
            <person name="Larrondo L.F."/>
            <person name="James T.Y."/>
            <person name="Seelenfreund D."/>
            <person name="Lobos S."/>
            <person name="Polanco R."/>
            <person name="Tello M."/>
            <person name="Honda Y."/>
            <person name="Watanabe T."/>
            <person name="Watanabe T."/>
            <person name="Ryu J.S."/>
            <person name="Kubicek C.P."/>
            <person name="Schmoll M."/>
            <person name="Gaskell J."/>
            <person name="Hammel K.E."/>
            <person name="St John F.J."/>
            <person name="Vanden Wymelenberg A."/>
            <person name="Sabat G."/>
            <person name="Splinter BonDurant S."/>
            <person name="Syed K."/>
            <person name="Yadav J.S."/>
            <person name="Doddapaneni H."/>
            <person name="Subramanian V."/>
            <person name="Lavin J.L."/>
            <person name="Oguiza J.A."/>
            <person name="Perez G."/>
            <person name="Pisabarro A.G."/>
            <person name="Ramirez L."/>
            <person name="Santoyo F."/>
            <person name="Master E."/>
            <person name="Coutinho P.M."/>
            <person name="Henrissat B."/>
            <person name="Lombard V."/>
            <person name="Magnuson J.K."/>
            <person name="Kuees U."/>
            <person name="Hori C."/>
            <person name="Igarashi K."/>
            <person name="Samejima M."/>
            <person name="Held B.W."/>
            <person name="Barry K.W."/>
            <person name="LaButti K.M."/>
            <person name="Lapidus A."/>
            <person name="Lindquist E.A."/>
            <person name="Lucas S.M."/>
            <person name="Riley R."/>
            <person name="Salamov A.A."/>
            <person name="Hoffmeister D."/>
            <person name="Schwenk D."/>
            <person name="Hadar Y."/>
            <person name="Yarden O."/>
            <person name="de Vries R.P."/>
            <person name="Wiebenga A."/>
            <person name="Stenlid J."/>
            <person name="Eastwood D."/>
            <person name="Grigoriev I.V."/>
            <person name="Berka R.M."/>
            <person name="Blanchette R.A."/>
            <person name="Kersten P."/>
            <person name="Martinez A.T."/>
            <person name="Vicuna R."/>
            <person name="Cullen D."/>
        </authorList>
    </citation>
    <scope>NUCLEOTIDE SEQUENCE [LARGE SCALE GENOMIC DNA]</scope>
    <source>
        <strain evidence="3 4">B</strain>
    </source>
</reference>
<dbReference type="InterPro" id="IPR053086">
    <property type="entry name" value="RhoGEF_domain"/>
</dbReference>
<feature type="region of interest" description="Disordered" evidence="1">
    <location>
        <begin position="726"/>
        <end position="757"/>
    </location>
</feature>
<feature type="compositionally biased region" description="Polar residues" evidence="1">
    <location>
        <begin position="1492"/>
        <end position="1505"/>
    </location>
</feature>
<dbReference type="SUPFAM" id="SSF48065">
    <property type="entry name" value="DBL homology domain (DH-domain)"/>
    <property type="match status" value="1"/>
</dbReference>
<name>M2RPY4_CERS8</name>
<dbReference type="InterPro" id="IPR000219">
    <property type="entry name" value="DH_dom"/>
</dbReference>
<dbReference type="STRING" id="914234.M2RPY4"/>
<dbReference type="Proteomes" id="UP000016930">
    <property type="component" value="Unassembled WGS sequence"/>
</dbReference>
<evidence type="ECO:0000313" key="4">
    <source>
        <dbReference type="Proteomes" id="UP000016930"/>
    </source>
</evidence>
<keyword evidence="4" id="KW-1185">Reference proteome</keyword>
<feature type="region of interest" description="Disordered" evidence="1">
    <location>
        <begin position="487"/>
        <end position="555"/>
    </location>
</feature>
<feature type="region of interest" description="Disordered" evidence="1">
    <location>
        <begin position="1341"/>
        <end position="1505"/>
    </location>
</feature>